<keyword evidence="3" id="KW-0677">Repeat</keyword>
<dbReference type="GO" id="GO:0016740">
    <property type="term" value="F:transferase activity"/>
    <property type="evidence" value="ECO:0007669"/>
    <property type="project" value="UniProtKB-KW"/>
</dbReference>
<feature type="domain" description="O-GlcNAc transferase C-terminal" evidence="5">
    <location>
        <begin position="144"/>
        <end position="177"/>
    </location>
</feature>
<evidence type="ECO:0000256" key="3">
    <source>
        <dbReference type="ARBA" id="ARBA00022737"/>
    </source>
</evidence>
<organism evidence="6 7">
    <name type="scientific">Ambrosia artemisiifolia</name>
    <name type="common">Common ragweed</name>
    <dbReference type="NCBI Taxonomy" id="4212"/>
    <lineage>
        <taxon>Eukaryota</taxon>
        <taxon>Viridiplantae</taxon>
        <taxon>Streptophyta</taxon>
        <taxon>Embryophyta</taxon>
        <taxon>Tracheophyta</taxon>
        <taxon>Spermatophyta</taxon>
        <taxon>Magnoliopsida</taxon>
        <taxon>eudicotyledons</taxon>
        <taxon>Gunneridae</taxon>
        <taxon>Pentapetalae</taxon>
        <taxon>asterids</taxon>
        <taxon>campanulids</taxon>
        <taxon>Asterales</taxon>
        <taxon>Asteraceae</taxon>
        <taxon>Asteroideae</taxon>
        <taxon>Heliantheae alliance</taxon>
        <taxon>Heliantheae</taxon>
        <taxon>Ambrosia</taxon>
    </lineage>
</organism>
<evidence type="ECO:0000313" key="6">
    <source>
        <dbReference type="EMBL" id="KAI7732060.1"/>
    </source>
</evidence>
<dbReference type="AlphaFoldDB" id="A0AAD5BZA9"/>
<name>A0AAD5BZA9_AMBAR</name>
<feature type="non-terminal residue" evidence="6">
    <location>
        <position position="1"/>
    </location>
</feature>
<reference evidence="6" key="1">
    <citation type="submission" date="2022-06" db="EMBL/GenBank/DDBJ databases">
        <title>Uncovering the hologenomic basis of an extraordinary plant invasion.</title>
        <authorList>
            <person name="Bieker V.C."/>
            <person name="Martin M.D."/>
            <person name="Gilbert T."/>
            <person name="Hodgins K."/>
            <person name="Battlay P."/>
            <person name="Petersen B."/>
            <person name="Wilson J."/>
        </authorList>
    </citation>
    <scope>NUCLEOTIDE SEQUENCE</scope>
    <source>
        <strain evidence="6">AA19_3_7</strain>
        <tissue evidence="6">Leaf</tissue>
    </source>
</reference>
<dbReference type="PANTHER" id="PTHR46322:SF1">
    <property type="entry name" value="PUROMYCIN-SENSITIVE AMINOPEPTIDASE"/>
    <property type="match status" value="1"/>
</dbReference>
<dbReference type="GO" id="GO:0008270">
    <property type="term" value="F:zinc ion binding"/>
    <property type="evidence" value="ECO:0007669"/>
    <property type="project" value="InterPro"/>
</dbReference>
<dbReference type="EMBL" id="JAMZMK010010318">
    <property type="protein sequence ID" value="KAI7732060.1"/>
    <property type="molecule type" value="Genomic_DNA"/>
</dbReference>
<accession>A0AAD5BZA9</accession>
<dbReference type="Gene3D" id="3.40.50.2000">
    <property type="entry name" value="Glycogen Phosphorylase B"/>
    <property type="match status" value="1"/>
</dbReference>
<dbReference type="GO" id="GO:0009507">
    <property type="term" value="C:chloroplast"/>
    <property type="evidence" value="ECO:0007669"/>
    <property type="project" value="TreeGrafter"/>
</dbReference>
<evidence type="ECO:0000256" key="1">
    <source>
        <dbReference type="ARBA" id="ARBA00004922"/>
    </source>
</evidence>
<dbReference type="Pfam" id="PF13844">
    <property type="entry name" value="Glyco_transf_41"/>
    <property type="match status" value="1"/>
</dbReference>
<dbReference type="PANTHER" id="PTHR46322">
    <property type="entry name" value="PUROMYCIN-SENSITIVE AMINOPEPTIDASE"/>
    <property type="match status" value="1"/>
</dbReference>
<comment type="pathway">
    <text evidence="1">Protein modification; protein glycosylation.</text>
</comment>
<evidence type="ECO:0000313" key="7">
    <source>
        <dbReference type="Proteomes" id="UP001206925"/>
    </source>
</evidence>
<dbReference type="SUPFAM" id="SSF55486">
    <property type="entry name" value="Metalloproteases ('zincins'), catalytic domain"/>
    <property type="match status" value="1"/>
</dbReference>
<dbReference type="InterPro" id="IPR029489">
    <property type="entry name" value="OGT/SEC/SPY_C"/>
</dbReference>
<proteinExistence type="predicted"/>
<evidence type="ECO:0000256" key="4">
    <source>
        <dbReference type="ARBA" id="ARBA00022803"/>
    </source>
</evidence>
<gene>
    <name evidence="6" type="ORF">M8C21_013748</name>
</gene>
<comment type="caution">
    <text evidence="6">The sequence shown here is derived from an EMBL/GenBank/DDBJ whole genome shotgun (WGS) entry which is preliminary data.</text>
</comment>
<protein>
    <recommendedName>
        <fullName evidence="5">O-GlcNAc transferase C-terminal domain-containing protein</fullName>
    </recommendedName>
</protein>
<keyword evidence="2" id="KW-0808">Transferase</keyword>
<evidence type="ECO:0000256" key="2">
    <source>
        <dbReference type="ARBA" id="ARBA00022679"/>
    </source>
</evidence>
<dbReference type="Proteomes" id="UP001206925">
    <property type="component" value="Unassembled WGS sequence"/>
</dbReference>
<sequence length="177" mass="19694">AWQNVKKLINCVCSRKLECSALDSPIMFGREYDLDILNIVSIPDFNMGAMENKSLNEFSSDMGSRTVKRIGDVSKLRTYQFPQDAGPMAHPVRPHSYIKPSTRNLEPLTPLQQLLNHTNSPTAVTHRPVVSSLSSPLLPPFDAAAYGVQPDQIIFTDVAMKNEHIRRGSLADLCLDT</sequence>
<dbReference type="InterPro" id="IPR012779">
    <property type="entry name" value="Peptidase_M1_pepN"/>
</dbReference>
<evidence type="ECO:0000259" key="5">
    <source>
        <dbReference type="Pfam" id="PF13844"/>
    </source>
</evidence>
<dbReference type="Gene3D" id="3.30.2010.30">
    <property type="match status" value="1"/>
</dbReference>
<keyword evidence="4" id="KW-0802">TPR repeat</keyword>
<keyword evidence="7" id="KW-1185">Reference proteome</keyword>